<sequence>MTSFRKLWTTFVDSIKPQMLRESDPAGRRSIAVDTRPFNVASFSSKGR</sequence>
<evidence type="ECO:0000313" key="2">
    <source>
        <dbReference type="Proteomes" id="UP000666369"/>
    </source>
</evidence>
<evidence type="ECO:0000313" key="1">
    <source>
        <dbReference type="EMBL" id="NGZ82826.1"/>
    </source>
</evidence>
<organism evidence="1 2">
    <name type="scientific">Duganella aceris</name>
    <dbReference type="NCBI Taxonomy" id="2703883"/>
    <lineage>
        <taxon>Bacteria</taxon>
        <taxon>Pseudomonadati</taxon>
        <taxon>Pseudomonadota</taxon>
        <taxon>Betaproteobacteria</taxon>
        <taxon>Burkholderiales</taxon>
        <taxon>Oxalobacteraceae</taxon>
        <taxon>Telluria group</taxon>
        <taxon>Duganella</taxon>
    </lineage>
</organism>
<proteinExistence type="predicted"/>
<name>A0ABX0FBV1_9BURK</name>
<keyword evidence="2" id="KW-1185">Reference proteome</keyword>
<reference evidence="2" key="2">
    <citation type="submission" date="2023-07" db="EMBL/GenBank/DDBJ databases">
        <title>Duganella aceri sp. nov., isolated from tree sap.</title>
        <authorList>
            <person name="Kim I.S."/>
        </authorList>
    </citation>
    <scope>NUCLEOTIDE SEQUENCE [LARGE SCALE GENOMIC DNA]</scope>
    <source>
        <strain evidence="2">SAP-35</strain>
    </source>
</reference>
<protein>
    <submittedName>
        <fullName evidence="1">Uncharacterized protein</fullName>
    </submittedName>
</protein>
<dbReference type="Proteomes" id="UP000666369">
    <property type="component" value="Unassembled WGS sequence"/>
</dbReference>
<dbReference type="EMBL" id="JAADJT010000001">
    <property type="protein sequence ID" value="NGZ82826.1"/>
    <property type="molecule type" value="Genomic_DNA"/>
</dbReference>
<comment type="caution">
    <text evidence="1">The sequence shown here is derived from an EMBL/GenBank/DDBJ whole genome shotgun (WGS) entry which is preliminary data.</text>
</comment>
<dbReference type="RefSeq" id="WP_166097490.1">
    <property type="nucleotide sequence ID" value="NZ_JAADJT010000001.1"/>
</dbReference>
<accession>A0ABX0FBV1</accession>
<reference evidence="1 2" key="1">
    <citation type="submission" date="2020-01" db="EMBL/GenBank/DDBJ databases">
        <authorList>
            <person name="Lee S.D."/>
        </authorList>
    </citation>
    <scope>NUCLEOTIDE SEQUENCE [LARGE SCALE GENOMIC DNA]</scope>
    <source>
        <strain evidence="1 2">SAP-35</strain>
    </source>
</reference>
<gene>
    <name evidence="1" type="ORF">GW587_00935</name>
</gene>